<feature type="domain" description="ABC transmembrane type-1" evidence="8">
    <location>
        <begin position="87"/>
        <end position="279"/>
    </location>
</feature>
<dbReference type="GO" id="GO:0055085">
    <property type="term" value="P:transmembrane transport"/>
    <property type="evidence" value="ECO:0007669"/>
    <property type="project" value="InterPro"/>
</dbReference>
<keyword evidence="10" id="KW-1185">Reference proteome</keyword>
<dbReference type="EMBL" id="BIFR01000002">
    <property type="protein sequence ID" value="GCE15134.1"/>
    <property type="molecule type" value="Genomic_DNA"/>
</dbReference>
<dbReference type="Gene3D" id="1.10.3720.10">
    <property type="entry name" value="MetI-like"/>
    <property type="match status" value="1"/>
</dbReference>
<feature type="transmembrane region" description="Helical" evidence="7">
    <location>
        <begin position="86"/>
        <end position="111"/>
    </location>
</feature>
<keyword evidence="3" id="KW-1003">Cell membrane</keyword>
<name>A0A402A7K2_9CHLR</name>
<dbReference type="SUPFAM" id="SSF161098">
    <property type="entry name" value="MetI-like"/>
    <property type="match status" value="1"/>
</dbReference>
<dbReference type="InterPro" id="IPR035906">
    <property type="entry name" value="MetI-like_sf"/>
</dbReference>
<evidence type="ECO:0000256" key="5">
    <source>
        <dbReference type="ARBA" id="ARBA00022989"/>
    </source>
</evidence>
<reference evidence="10" key="1">
    <citation type="submission" date="2018-12" db="EMBL/GenBank/DDBJ databases">
        <title>Tengunoibacter tsumagoiensis gen. nov., sp. nov., Dictyobacter kobayashii sp. nov., D. alpinus sp. nov., and D. joshuensis sp. nov. and description of Dictyobacteraceae fam. nov. within the order Ktedonobacterales isolated from Tengu-no-mugimeshi.</title>
        <authorList>
            <person name="Wang C.M."/>
            <person name="Zheng Y."/>
            <person name="Sakai Y."/>
            <person name="Toyoda A."/>
            <person name="Minakuchi Y."/>
            <person name="Abe K."/>
            <person name="Yokota A."/>
            <person name="Yabe S."/>
        </authorList>
    </citation>
    <scope>NUCLEOTIDE SEQUENCE [LARGE SCALE GENOMIC DNA]</scope>
    <source>
        <strain evidence="10">Uno3</strain>
    </source>
</reference>
<dbReference type="CDD" id="cd06261">
    <property type="entry name" value="TM_PBP2"/>
    <property type="match status" value="1"/>
</dbReference>
<feature type="transmembrane region" description="Helical" evidence="7">
    <location>
        <begin position="123"/>
        <end position="143"/>
    </location>
</feature>
<dbReference type="GO" id="GO:0005886">
    <property type="term" value="C:plasma membrane"/>
    <property type="evidence" value="ECO:0007669"/>
    <property type="project" value="UniProtKB-SubCell"/>
</dbReference>
<dbReference type="RefSeq" id="WP_126582636.1">
    <property type="nucleotide sequence ID" value="NZ_BIFR01000002.1"/>
</dbReference>
<gene>
    <name evidence="9" type="ORF">KTT_49930</name>
</gene>
<evidence type="ECO:0000256" key="2">
    <source>
        <dbReference type="ARBA" id="ARBA00022448"/>
    </source>
</evidence>
<feature type="transmembrane region" description="Helical" evidence="7">
    <location>
        <begin position="21"/>
        <end position="44"/>
    </location>
</feature>
<dbReference type="AlphaFoldDB" id="A0A402A7K2"/>
<evidence type="ECO:0000259" key="8">
    <source>
        <dbReference type="PROSITE" id="PS50928"/>
    </source>
</evidence>
<evidence type="ECO:0000256" key="4">
    <source>
        <dbReference type="ARBA" id="ARBA00022692"/>
    </source>
</evidence>
<evidence type="ECO:0000313" key="10">
    <source>
        <dbReference type="Proteomes" id="UP000287352"/>
    </source>
</evidence>
<evidence type="ECO:0000313" key="9">
    <source>
        <dbReference type="EMBL" id="GCE15134.1"/>
    </source>
</evidence>
<dbReference type="PANTHER" id="PTHR43744">
    <property type="entry name" value="ABC TRANSPORTER PERMEASE PROTEIN MG189-RELATED-RELATED"/>
    <property type="match status" value="1"/>
</dbReference>
<evidence type="ECO:0000256" key="7">
    <source>
        <dbReference type="RuleBase" id="RU363032"/>
    </source>
</evidence>
<sequence length="293" mass="32992">MATRVSRYRQKKRLPAYKRRQRLSSLLTHMVLIAGGFLWVYPFLWVFSSSLRKPEHFFTEGLNLIPKELALSNYVNTWNDASFGAYFFNSVFTTVLTVVLTLFVTSMAGFVLARKTFPGKRAIIVLVGITLFLPHGYTIIPIFDIMQRLGLLDTLWSIVIAETAGGLVFSTFLFMGYFSTMDRQIEDAARVDGAGFHQLYWRVLFPLAGPMVATVALFTFISSWNNFLIPLVFTLGRPDLNTLAIGLYSFIGEHSTNWTYVCAGSVITLGPIMLIFVLLQRYFIDGVSGAVKA</sequence>
<evidence type="ECO:0000256" key="3">
    <source>
        <dbReference type="ARBA" id="ARBA00022475"/>
    </source>
</evidence>
<comment type="caution">
    <text evidence="9">The sequence shown here is derived from an EMBL/GenBank/DDBJ whole genome shotgun (WGS) entry which is preliminary data.</text>
</comment>
<dbReference type="OrthoDB" id="2063054at2"/>
<keyword evidence="2 7" id="KW-0813">Transport</keyword>
<comment type="similarity">
    <text evidence="7">Belongs to the binding-protein-dependent transport system permease family.</text>
</comment>
<keyword evidence="4 7" id="KW-0812">Transmembrane</keyword>
<evidence type="ECO:0000256" key="6">
    <source>
        <dbReference type="ARBA" id="ARBA00023136"/>
    </source>
</evidence>
<comment type="subcellular location">
    <subcellularLocation>
        <location evidence="1 7">Cell membrane</location>
        <topology evidence="1 7">Multi-pass membrane protein</topology>
    </subcellularLocation>
</comment>
<accession>A0A402A7K2</accession>
<dbReference type="InterPro" id="IPR000515">
    <property type="entry name" value="MetI-like"/>
</dbReference>
<evidence type="ECO:0000256" key="1">
    <source>
        <dbReference type="ARBA" id="ARBA00004651"/>
    </source>
</evidence>
<keyword evidence="6 7" id="KW-0472">Membrane</keyword>
<organism evidence="9 10">
    <name type="scientific">Tengunoibacter tsumagoiensis</name>
    <dbReference type="NCBI Taxonomy" id="2014871"/>
    <lineage>
        <taxon>Bacteria</taxon>
        <taxon>Bacillati</taxon>
        <taxon>Chloroflexota</taxon>
        <taxon>Ktedonobacteria</taxon>
        <taxon>Ktedonobacterales</taxon>
        <taxon>Dictyobacteraceae</taxon>
        <taxon>Tengunoibacter</taxon>
    </lineage>
</organism>
<protein>
    <submittedName>
        <fullName evidence="9">Sugar ABC transporter permease</fullName>
    </submittedName>
</protein>
<dbReference type="Pfam" id="PF00528">
    <property type="entry name" value="BPD_transp_1"/>
    <property type="match status" value="1"/>
</dbReference>
<keyword evidence="5 7" id="KW-1133">Transmembrane helix</keyword>
<dbReference type="PANTHER" id="PTHR43744:SF8">
    <property type="entry name" value="SN-GLYCEROL-3-PHOSPHATE TRANSPORT SYSTEM PERMEASE PROTEIN UGPE"/>
    <property type="match status" value="1"/>
</dbReference>
<feature type="transmembrane region" description="Helical" evidence="7">
    <location>
        <begin position="155"/>
        <end position="178"/>
    </location>
</feature>
<dbReference type="PROSITE" id="PS50928">
    <property type="entry name" value="ABC_TM1"/>
    <property type="match status" value="1"/>
</dbReference>
<feature type="transmembrane region" description="Helical" evidence="7">
    <location>
        <begin position="258"/>
        <end position="279"/>
    </location>
</feature>
<feature type="transmembrane region" description="Helical" evidence="7">
    <location>
        <begin position="199"/>
        <end position="221"/>
    </location>
</feature>
<proteinExistence type="inferred from homology"/>
<dbReference type="Proteomes" id="UP000287352">
    <property type="component" value="Unassembled WGS sequence"/>
</dbReference>